<organism evidence="16 17">
    <name type="scientific">Spirodela intermedia</name>
    <name type="common">Intermediate duckweed</name>
    <dbReference type="NCBI Taxonomy" id="51605"/>
    <lineage>
        <taxon>Eukaryota</taxon>
        <taxon>Viridiplantae</taxon>
        <taxon>Streptophyta</taxon>
        <taxon>Embryophyta</taxon>
        <taxon>Tracheophyta</taxon>
        <taxon>Spermatophyta</taxon>
        <taxon>Magnoliopsida</taxon>
        <taxon>Liliopsida</taxon>
        <taxon>Araceae</taxon>
        <taxon>Lemnoideae</taxon>
        <taxon>Spirodela</taxon>
    </lineage>
</organism>
<evidence type="ECO:0000313" key="17">
    <source>
        <dbReference type="Proteomes" id="UP001189122"/>
    </source>
</evidence>
<name>A0ABN7EBX2_SPIIN</name>
<comment type="catalytic activity">
    <reaction evidence="13">
        <text>9'-cis-neoxanthin + O2 = (3S,5R,6R)-3,5-dihydroxy-6,7-didehydro-5,6-dihydro-12'-apo-beta-caroten-12'-al + 2-cis,4-trans-xanthoxin</text>
        <dbReference type="Rhea" id="RHEA:19677"/>
        <dbReference type="ChEBI" id="CHEBI:15379"/>
        <dbReference type="ChEBI" id="CHEBI:32304"/>
        <dbReference type="ChEBI" id="CHEBI:34596"/>
        <dbReference type="ChEBI" id="CHEBI:35306"/>
        <dbReference type="EC" id="1.13.11.51"/>
    </reaction>
</comment>
<evidence type="ECO:0000256" key="9">
    <source>
        <dbReference type="ARBA" id="ARBA00022964"/>
    </source>
</evidence>
<evidence type="ECO:0000256" key="2">
    <source>
        <dbReference type="ARBA" id="ARBA00004229"/>
    </source>
</evidence>
<evidence type="ECO:0000256" key="6">
    <source>
        <dbReference type="ARBA" id="ARBA00022723"/>
    </source>
</evidence>
<comment type="cofactor">
    <cofactor evidence="1">
        <name>Fe(2+)</name>
        <dbReference type="ChEBI" id="CHEBI:29033"/>
    </cofactor>
</comment>
<keyword evidence="17" id="KW-1185">Reference proteome</keyword>
<proteinExistence type="inferred from homology"/>
<comment type="caution">
    <text evidence="16">The sequence shown here is derived from an EMBL/GenBank/DDBJ whole genome shotgun (WGS) entry which is preliminary data.</text>
</comment>
<dbReference type="InterPro" id="IPR004294">
    <property type="entry name" value="Carotenoid_Oase"/>
</dbReference>
<protein>
    <recommendedName>
        <fullName evidence="14">9-cis-epoxycarotenoid dioxygenase</fullName>
        <ecNumber evidence="14">1.13.11.51</ecNumber>
    </recommendedName>
</protein>
<keyword evidence="11" id="KW-0408">Iron</keyword>
<keyword evidence="6" id="KW-0479">Metal-binding</keyword>
<evidence type="ECO:0000313" key="16">
    <source>
        <dbReference type="EMBL" id="CAA6675412.1"/>
    </source>
</evidence>
<evidence type="ECO:0000256" key="15">
    <source>
        <dbReference type="ARBA" id="ARBA00048369"/>
    </source>
</evidence>
<dbReference type="PANTHER" id="PTHR10543">
    <property type="entry name" value="BETA-CAROTENE DIOXYGENASE"/>
    <property type="match status" value="1"/>
</dbReference>
<comment type="similarity">
    <text evidence="3">Belongs to the carotenoid oxygenase family.</text>
</comment>
<keyword evidence="5" id="KW-0934">Plastid</keyword>
<evidence type="ECO:0000256" key="4">
    <source>
        <dbReference type="ARBA" id="ARBA00022528"/>
    </source>
</evidence>
<evidence type="ECO:0000256" key="5">
    <source>
        <dbReference type="ARBA" id="ARBA00022640"/>
    </source>
</evidence>
<evidence type="ECO:0000256" key="1">
    <source>
        <dbReference type="ARBA" id="ARBA00001954"/>
    </source>
</evidence>
<evidence type="ECO:0000256" key="13">
    <source>
        <dbReference type="ARBA" id="ARBA00036784"/>
    </source>
</evidence>
<comment type="catalytic activity">
    <reaction evidence="12">
        <text>9-cis-violaxanthin + O2 = (3S,5R,6S)-5,6-epoxy-3-hydroxy-5,6-dihydro-12'-apo-beta-caroten-12'-al + 2-cis,4-trans-xanthoxin</text>
        <dbReference type="Rhea" id="RHEA:16541"/>
        <dbReference type="ChEBI" id="CHEBI:15379"/>
        <dbReference type="ChEBI" id="CHEBI:32304"/>
        <dbReference type="ChEBI" id="CHEBI:34597"/>
        <dbReference type="ChEBI" id="CHEBI:35305"/>
        <dbReference type="EC" id="1.13.11.51"/>
    </reaction>
</comment>
<evidence type="ECO:0000256" key="12">
    <source>
        <dbReference type="ARBA" id="ARBA00035929"/>
    </source>
</evidence>
<evidence type="ECO:0000256" key="10">
    <source>
        <dbReference type="ARBA" id="ARBA00023002"/>
    </source>
</evidence>
<keyword evidence="7" id="KW-0937">Abscisic acid biosynthesis</keyword>
<evidence type="ECO:0000256" key="14">
    <source>
        <dbReference type="ARBA" id="ARBA00039007"/>
    </source>
</evidence>
<evidence type="ECO:0000256" key="8">
    <source>
        <dbReference type="ARBA" id="ARBA00022946"/>
    </source>
</evidence>
<evidence type="ECO:0000256" key="3">
    <source>
        <dbReference type="ARBA" id="ARBA00006787"/>
    </source>
</evidence>
<dbReference type="PANTHER" id="PTHR10543:SF26">
    <property type="entry name" value="9-CIS-EPOXYCAROTENOID DIOXYGENASE NCED3, CHLOROPLASTIC"/>
    <property type="match status" value="1"/>
</dbReference>
<evidence type="ECO:0000256" key="7">
    <source>
        <dbReference type="ARBA" id="ARBA00022865"/>
    </source>
</evidence>
<dbReference type="EC" id="1.13.11.51" evidence="14"/>
<comment type="catalytic activity">
    <reaction evidence="15">
        <text>a 9-cis-epoxycarotenoid + O2 = a 12'-apo-carotenal + 2-cis,4-trans-xanthoxin</text>
        <dbReference type="Rhea" id="RHEA:23328"/>
        <dbReference type="ChEBI" id="CHEBI:15379"/>
        <dbReference type="ChEBI" id="CHEBI:32304"/>
        <dbReference type="ChEBI" id="CHEBI:51972"/>
        <dbReference type="ChEBI" id="CHEBI:51973"/>
        <dbReference type="EC" id="1.13.11.51"/>
    </reaction>
</comment>
<dbReference type="Proteomes" id="UP001189122">
    <property type="component" value="Unassembled WGS sequence"/>
</dbReference>
<keyword evidence="10" id="KW-0560">Oxidoreductase</keyword>
<reference evidence="17" key="1">
    <citation type="journal article" date="2020" name="Sci. Rep.">
        <title>Chromosome-scale genome assembly for the duckweed Spirodela intermedia, integrating cytogenetic maps, PacBio and Oxford Nanopore libraries.</title>
        <authorList>
            <person name="Hoang P.T.N."/>
            <person name="Fiebig A."/>
            <person name="Novak P."/>
            <person name="Macas J."/>
            <person name="Cao H.X."/>
            <person name="Stepanenko A."/>
            <person name="Chen G."/>
            <person name="Borisjuk N."/>
            <person name="Scholz U."/>
            <person name="Schubert I."/>
        </authorList>
    </citation>
    <scope>NUCLEOTIDE SEQUENCE [LARGE SCALE GENOMIC DNA]</scope>
</reference>
<keyword evidence="8" id="KW-0809">Transit peptide</keyword>
<gene>
    <name evidence="16" type="ORF">SI7747_UN021754</name>
</gene>
<evidence type="ECO:0000256" key="11">
    <source>
        <dbReference type="ARBA" id="ARBA00023004"/>
    </source>
</evidence>
<dbReference type="Pfam" id="PF03055">
    <property type="entry name" value="RPE65"/>
    <property type="match status" value="1"/>
</dbReference>
<keyword evidence="9" id="KW-0223">Dioxygenase</keyword>
<accession>A0ABN7EBX2</accession>
<comment type="subcellular location">
    <subcellularLocation>
        <location evidence="2">Plastid</location>
        <location evidence="2">Chloroplast</location>
    </subcellularLocation>
</comment>
<sequence>MAAPPATPAIGELHGHSGVARLVLFYVLTLPASRPHPRPLCDQLIYFNSRLLAMSEDDLPYQIRITPSGDLQTVDRYDFDGQLQSVPLSYDVVRKPYLKYFWSSPGGKKTPDIEIPIEQPTMVDDFAITENFVVIPDRQVVFKLERCSEAGLRWSSTGRSLGSASS</sequence>
<dbReference type="EMBL" id="CACRZD030000303">
    <property type="protein sequence ID" value="CAA6675412.1"/>
    <property type="molecule type" value="Genomic_DNA"/>
</dbReference>
<keyword evidence="4" id="KW-0150">Chloroplast</keyword>